<name>A0A1X7VUF0_AMPQE</name>
<dbReference type="EnsemblMetazoa" id="Aqu2.1.43033_001">
    <property type="protein sequence ID" value="Aqu2.1.43033_001"/>
    <property type="gene ID" value="Aqu2.1.43033"/>
</dbReference>
<dbReference type="eggNOG" id="KOG0297">
    <property type="taxonomic scope" value="Eukaryota"/>
</dbReference>
<proteinExistence type="predicted"/>
<protein>
    <submittedName>
        <fullName evidence="1">Uncharacterized protein</fullName>
    </submittedName>
</protein>
<dbReference type="InParanoid" id="A0A1X7VUF0"/>
<evidence type="ECO:0000313" key="1">
    <source>
        <dbReference type="EnsemblMetazoa" id="Aqu2.1.43033_001"/>
    </source>
</evidence>
<reference evidence="1" key="1">
    <citation type="submission" date="2017-05" db="UniProtKB">
        <authorList>
            <consortium name="EnsemblMetazoa"/>
        </authorList>
    </citation>
    <scope>IDENTIFICATION</scope>
</reference>
<organism evidence="1">
    <name type="scientific">Amphimedon queenslandica</name>
    <name type="common">Sponge</name>
    <dbReference type="NCBI Taxonomy" id="400682"/>
    <lineage>
        <taxon>Eukaryota</taxon>
        <taxon>Metazoa</taxon>
        <taxon>Porifera</taxon>
        <taxon>Demospongiae</taxon>
        <taxon>Heteroscleromorpha</taxon>
        <taxon>Haplosclerida</taxon>
        <taxon>Niphatidae</taxon>
        <taxon>Amphimedon</taxon>
    </lineage>
</organism>
<accession>A0A1X7VUF0</accession>
<dbReference type="InterPro" id="IPR013083">
    <property type="entry name" value="Znf_RING/FYVE/PHD"/>
</dbReference>
<dbReference type="Gene3D" id="3.30.40.10">
    <property type="entry name" value="Zinc/RING finger domain, C3HC4 (zinc finger)"/>
    <property type="match status" value="1"/>
</dbReference>
<sequence length="67" mass="7996">TFQDNACKREILGLSVYCDHKDLGCDWTGELRHLEVSSEYCPFCFVIAYKHHYYYQCIHKDPSFRSQ</sequence>
<dbReference type="AlphaFoldDB" id="A0A1X7VUF0"/>